<proteinExistence type="predicted"/>
<sequence>MVVQRPEDYVERREDGYREPETIFLVGTAHLSRRSATDVTRVMNAVKPENVVVELCRSRAAIMYVEDSEDEAEPSTSGSSNLMSFSGRGSFNDTVGRSLELGGRPAMAMRLALGSISDRLSESVGVKTGVEWRAARVAAEELGSQIVLGDRPIEITLQRAWTALGFFERFRFLWFVFYALTTPGLTMTEDVMDLFKDDDALSVAFKECAATFPGLMGPLTHEREMYLAWSMKRSKAVNGTKQVVGVMGRGHMRGVVYYLTHSQDKLRFKDLVGERKKLGSNPLARMPPFVRNLIIEFVAGGLLWWLWTKVLSKYDVPFHF</sequence>
<evidence type="ECO:0000313" key="2">
    <source>
        <dbReference type="Proteomes" id="UP000054558"/>
    </source>
</evidence>
<dbReference type="OMA" id="VANWFRT"/>
<dbReference type="PANTHER" id="PTHR21530">
    <property type="entry name" value="PHEROMONE SHUTDOWN PROTEIN"/>
    <property type="match status" value="1"/>
</dbReference>
<organism evidence="1 2">
    <name type="scientific">Klebsormidium nitens</name>
    <name type="common">Green alga</name>
    <name type="synonym">Ulothrix nitens</name>
    <dbReference type="NCBI Taxonomy" id="105231"/>
    <lineage>
        <taxon>Eukaryota</taxon>
        <taxon>Viridiplantae</taxon>
        <taxon>Streptophyta</taxon>
        <taxon>Klebsormidiophyceae</taxon>
        <taxon>Klebsormidiales</taxon>
        <taxon>Klebsormidiaceae</taxon>
        <taxon>Klebsormidium</taxon>
    </lineage>
</organism>
<dbReference type="Proteomes" id="UP000054558">
    <property type="component" value="Unassembled WGS sequence"/>
</dbReference>
<protein>
    <recommendedName>
        <fullName evidence="3">TraB family protein</fullName>
    </recommendedName>
</protein>
<evidence type="ECO:0008006" key="3">
    <source>
        <dbReference type="Google" id="ProtNLM"/>
    </source>
</evidence>
<dbReference type="OrthoDB" id="48306at2759"/>
<dbReference type="AlphaFoldDB" id="A0A1Y1IG78"/>
<dbReference type="Pfam" id="PF01963">
    <property type="entry name" value="TraB_PrgY_gumN"/>
    <property type="match status" value="1"/>
</dbReference>
<dbReference type="InterPro" id="IPR046345">
    <property type="entry name" value="TraB_PrgY-like"/>
</dbReference>
<reference evidence="1 2" key="1">
    <citation type="journal article" date="2014" name="Nat. Commun.">
        <title>Klebsormidium flaccidum genome reveals primary factors for plant terrestrial adaptation.</title>
        <authorList>
            <person name="Hori K."/>
            <person name="Maruyama F."/>
            <person name="Fujisawa T."/>
            <person name="Togashi T."/>
            <person name="Yamamoto N."/>
            <person name="Seo M."/>
            <person name="Sato S."/>
            <person name="Yamada T."/>
            <person name="Mori H."/>
            <person name="Tajima N."/>
            <person name="Moriyama T."/>
            <person name="Ikeuchi M."/>
            <person name="Watanabe M."/>
            <person name="Wada H."/>
            <person name="Kobayashi K."/>
            <person name="Saito M."/>
            <person name="Masuda T."/>
            <person name="Sasaki-Sekimoto Y."/>
            <person name="Mashiguchi K."/>
            <person name="Awai K."/>
            <person name="Shimojima M."/>
            <person name="Masuda S."/>
            <person name="Iwai M."/>
            <person name="Nobusawa T."/>
            <person name="Narise T."/>
            <person name="Kondo S."/>
            <person name="Saito H."/>
            <person name="Sato R."/>
            <person name="Murakawa M."/>
            <person name="Ihara Y."/>
            <person name="Oshima-Yamada Y."/>
            <person name="Ohtaka K."/>
            <person name="Satoh M."/>
            <person name="Sonobe K."/>
            <person name="Ishii M."/>
            <person name="Ohtani R."/>
            <person name="Kanamori-Sato M."/>
            <person name="Honoki R."/>
            <person name="Miyazaki D."/>
            <person name="Mochizuki H."/>
            <person name="Umetsu J."/>
            <person name="Higashi K."/>
            <person name="Shibata D."/>
            <person name="Kamiya Y."/>
            <person name="Sato N."/>
            <person name="Nakamura Y."/>
            <person name="Tabata S."/>
            <person name="Ida S."/>
            <person name="Kurokawa K."/>
            <person name="Ohta H."/>
        </authorList>
    </citation>
    <scope>NUCLEOTIDE SEQUENCE [LARGE SCALE GENOMIC DNA]</scope>
    <source>
        <strain evidence="1 2">NIES-2285</strain>
    </source>
</reference>
<dbReference type="PANTHER" id="PTHR21530:SF0">
    <property type="entry name" value="TRAB FAMILY PROTEIN"/>
    <property type="match status" value="1"/>
</dbReference>
<dbReference type="InterPro" id="IPR002816">
    <property type="entry name" value="TraB/PrgY/GumN_fam"/>
</dbReference>
<dbReference type="EMBL" id="DF237324">
    <property type="protein sequence ID" value="GAQ87766.1"/>
    <property type="molecule type" value="Genomic_DNA"/>
</dbReference>
<gene>
    <name evidence="1" type="ORF">KFL_003750160</name>
</gene>
<evidence type="ECO:0000313" key="1">
    <source>
        <dbReference type="EMBL" id="GAQ87766.1"/>
    </source>
</evidence>
<dbReference type="CDD" id="cd14726">
    <property type="entry name" value="TraB_PrgY-like"/>
    <property type="match status" value="1"/>
</dbReference>
<name>A0A1Y1IG78_KLENI</name>
<accession>A0A1Y1IG78</accession>
<dbReference type="STRING" id="105231.A0A1Y1IG78"/>
<keyword evidence="2" id="KW-1185">Reference proteome</keyword>